<reference evidence="6" key="1">
    <citation type="submission" date="2019-06" db="EMBL/GenBank/DDBJ databases">
        <title>Complete genome sequence of Methylogaea oryzae strain JCM16910.</title>
        <authorList>
            <person name="Asakawa S."/>
        </authorList>
    </citation>
    <scope>NUCLEOTIDE SEQUENCE</scope>
    <source>
        <strain evidence="6">E10</strain>
    </source>
</reference>
<feature type="transmembrane region" description="Helical" evidence="2">
    <location>
        <begin position="475"/>
        <end position="490"/>
    </location>
</feature>
<dbReference type="Pfam" id="PF21082">
    <property type="entry name" value="MS_channel_3rd"/>
    <property type="match status" value="1"/>
</dbReference>
<feature type="transmembrane region" description="Helical" evidence="2">
    <location>
        <begin position="805"/>
        <end position="835"/>
    </location>
</feature>
<feature type="coiled-coil region" evidence="1">
    <location>
        <begin position="40"/>
        <end position="67"/>
    </location>
</feature>
<evidence type="ECO:0000256" key="2">
    <source>
        <dbReference type="SAM" id="Phobius"/>
    </source>
</evidence>
<accession>A0A8D4VPR5</accession>
<feature type="transmembrane region" description="Helical" evidence="2">
    <location>
        <begin position="607"/>
        <end position="628"/>
    </location>
</feature>
<dbReference type="PANTHER" id="PTHR30347">
    <property type="entry name" value="POTASSIUM CHANNEL RELATED"/>
    <property type="match status" value="1"/>
</dbReference>
<feature type="transmembrane region" description="Helical" evidence="2">
    <location>
        <begin position="690"/>
        <end position="707"/>
    </location>
</feature>
<evidence type="ECO:0000313" key="7">
    <source>
        <dbReference type="Proteomes" id="UP000824988"/>
    </source>
</evidence>
<dbReference type="Proteomes" id="UP000824988">
    <property type="component" value="Chromosome"/>
</dbReference>
<feature type="transmembrane region" description="Helical" evidence="2">
    <location>
        <begin position="535"/>
        <end position="556"/>
    </location>
</feature>
<keyword evidence="2" id="KW-0812">Transmembrane</keyword>
<keyword evidence="3" id="KW-0732">Signal</keyword>
<dbReference type="GO" id="GO:0055085">
    <property type="term" value="P:transmembrane transport"/>
    <property type="evidence" value="ECO:0007669"/>
    <property type="project" value="InterPro"/>
</dbReference>
<feature type="domain" description="Mechanosensitive ion channel MscS" evidence="4">
    <location>
        <begin position="823"/>
        <end position="889"/>
    </location>
</feature>
<name>A0A8D4VPR5_9GAMM</name>
<gene>
    <name evidence="6" type="ORF">MoryE10_08310</name>
</gene>
<dbReference type="PANTHER" id="PTHR30347:SF1">
    <property type="entry name" value="MECHANOSENSITIVE CHANNEL MSCK"/>
    <property type="match status" value="1"/>
</dbReference>
<feature type="transmembrane region" description="Helical" evidence="2">
    <location>
        <begin position="634"/>
        <end position="654"/>
    </location>
</feature>
<organism evidence="6 7">
    <name type="scientific">Methylogaea oryzae</name>
    <dbReference type="NCBI Taxonomy" id="1295382"/>
    <lineage>
        <taxon>Bacteria</taxon>
        <taxon>Pseudomonadati</taxon>
        <taxon>Pseudomonadota</taxon>
        <taxon>Gammaproteobacteria</taxon>
        <taxon>Methylococcales</taxon>
        <taxon>Methylococcaceae</taxon>
        <taxon>Methylogaea</taxon>
    </lineage>
</organism>
<evidence type="ECO:0000256" key="1">
    <source>
        <dbReference type="SAM" id="Coils"/>
    </source>
</evidence>
<dbReference type="RefSeq" id="WP_221048307.1">
    <property type="nucleotide sequence ID" value="NZ_AP019782.1"/>
</dbReference>
<keyword evidence="2" id="KW-1133">Transmembrane helix</keyword>
<evidence type="ECO:0000256" key="3">
    <source>
        <dbReference type="SAM" id="SignalP"/>
    </source>
</evidence>
<keyword evidence="7" id="KW-1185">Reference proteome</keyword>
<dbReference type="KEGG" id="moz:MoryE10_08310"/>
<evidence type="ECO:0000259" key="5">
    <source>
        <dbReference type="Pfam" id="PF21082"/>
    </source>
</evidence>
<dbReference type="InterPro" id="IPR006685">
    <property type="entry name" value="MscS_channel_2nd"/>
</dbReference>
<feature type="domain" description="Mechanosensitive ion channel MscS C-terminal" evidence="5">
    <location>
        <begin position="898"/>
        <end position="978"/>
    </location>
</feature>
<dbReference type="Pfam" id="PF00924">
    <property type="entry name" value="MS_channel_2nd"/>
    <property type="match status" value="1"/>
</dbReference>
<feature type="coiled-coil region" evidence="1">
    <location>
        <begin position="191"/>
        <end position="229"/>
    </location>
</feature>
<dbReference type="AlphaFoldDB" id="A0A8D4VPR5"/>
<proteinExistence type="predicted"/>
<dbReference type="EMBL" id="AP019782">
    <property type="protein sequence ID" value="BBL70225.1"/>
    <property type="molecule type" value="Genomic_DNA"/>
</dbReference>
<dbReference type="InterPro" id="IPR049278">
    <property type="entry name" value="MS_channel_C"/>
</dbReference>
<evidence type="ECO:0000313" key="6">
    <source>
        <dbReference type="EMBL" id="BBL70225.1"/>
    </source>
</evidence>
<dbReference type="GO" id="GO:0016020">
    <property type="term" value="C:membrane"/>
    <property type="evidence" value="ECO:0007669"/>
    <property type="project" value="InterPro"/>
</dbReference>
<dbReference type="InterPro" id="IPR052702">
    <property type="entry name" value="MscS-like_channel"/>
</dbReference>
<evidence type="ECO:0000259" key="4">
    <source>
        <dbReference type="Pfam" id="PF00924"/>
    </source>
</evidence>
<feature type="signal peptide" evidence="3">
    <location>
        <begin position="1"/>
        <end position="23"/>
    </location>
</feature>
<keyword evidence="2" id="KW-0472">Membrane</keyword>
<sequence length="987" mass="109782">MSKARLCSLCCLLFLLLPCVLSAAPPAAKADLVESRRHDLEEQQSVVARLQAEVDKKRGDLQKLRDQDDASPTTINAAMVEEARVEKEGAEIELQSIGLDTLASQNHQNDLTAAVEQLHRKIKEMRGSKSPAVEQQLAEKQSLLELESVQQNLLDQRTQLIKEKLQLAKDYWSLLSERYEIVQSSQREEALADLEKHLKQETDRLQSLSAQLNERLSEIESNRPEAEVDKSLLQTQIKEAEESSYLLKMQLQAEKSAYTLKQLDTALRDKELETARLAAIVAEADQIHEELQAAVGLTQSKAAILQQTLEVKQKRQPTGAAAQQKLRREQQIIANLIDQFGRQLGALQRVTEQAGKVSEAAHQAHLENVKKGLTARHQLPSELFEWKALAQEILSMPQTLAEGVLRAAGQYWGAFVQASPSLWAELLGLEALWLLLWRQMARLPPLQAIAQSRRSASFSETAVDVALALLRDNRWGLLFCGLILLAGWAVEVEFRTLLLLGLICALWFGARLSLGLARWVLLSPLVARADWKQHIYRIAVWFVVLSALLALFLVLGQMDIITGELGALAERAFMLFIACSFLAALRIRPRVLVWLEQHMASRRWFKITRLAGFLFLAFMLGASVLGVAGYLNLAWAMAAHLAWVLLVVMGWYMVRGVLHDLIKLLKNQAFQHSAQGALWAQDIIDPLHQLARLLLAVAAAAVLFRIFGWDTESPIVLAIAQALTYPLFNIGDQSFDATRLLLTALFVAVLLSSTRWVRKFSFRWLYARIADIGLRNSLAAFTQYAYFLIGLLIALKTLGLDLTSLAIFTGAVGVGIGLGLQSIANNFISGIILLIERPLRTKDIVTVAGVEGEVKYLGVRAVTVKTGDNQEVIIPNADIVGHPLINWTRSDRVLRTTFAVAVSYHDDPHRARDIIHATVDQHPAVLKTPAATVWLNEFAANGISFQVQYFVNIEENGRAEVKSQLLLAIWDALNAAGMTIPAPAIKN</sequence>
<feature type="transmembrane region" description="Helical" evidence="2">
    <location>
        <begin position="778"/>
        <end position="799"/>
    </location>
</feature>
<feature type="transmembrane region" description="Helical" evidence="2">
    <location>
        <begin position="496"/>
        <end position="514"/>
    </location>
</feature>
<protein>
    <submittedName>
        <fullName evidence="6">Mechanosensitive ion channel protein MscS</fullName>
    </submittedName>
</protein>
<feature type="transmembrane region" description="Helical" evidence="2">
    <location>
        <begin position="737"/>
        <end position="757"/>
    </location>
</feature>
<feature type="chain" id="PRO_5034910698" evidence="3">
    <location>
        <begin position="24"/>
        <end position="987"/>
    </location>
</feature>
<keyword evidence="1" id="KW-0175">Coiled coil</keyword>